<sequence>MQTCGNLANRNGMGPAPSRFDFISMAGESQEV</sequence>
<accession>A0A8S5TWZ8</accession>
<evidence type="ECO:0000313" key="2">
    <source>
        <dbReference type="EMBL" id="DAF86721.1"/>
    </source>
</evidence>
<protein>
    <submittedName>
        <fullName evidence="2">Uncharacterized protein</fullName>
    </submittedName>
</protein>
<name>A0A8S5TWZ8_9CAUD</name>
<reference evidence="2" key="1">
    <citation type="journal article" date="2021" name="Proc. Natl. Acad. Sci. U.S.A.">
        <title>A Catalog of Tens of Thousands of Viruses from Human Metagenomes Reveals Hidden Associations with Chronic Diseases.</title>
        <authorList>
            <person name="Tisza M.J."/>
            <person name="Buck C.B."/>
        </authorList>
    </citation>
    <scope>NUCLEOTIDE SEQUENCE</scope>
    <source>
        <strain evidence="2">CtTgb17</strain>
    </source>
</reference>
<dbReference type="EMBL" id="BK015951">
    <property type="protein sequence ID" value="DAF86721.1"/>
    <property type="molecule type" value="Genomic_DNA"/>
</dbReference>
<feature type="region of interest" description="Disordered" evidence="1">
    <location>
        <begin position="1"/>
        <end position="21"/>
    </location>
</feature>
<proteinExistence type="predicted"/>
<evidence type="ECO:0000256" key="1">
    <source>
        <dbReference type="SAM" id="MobiDB-lite"/>
    </source>
</evidence>
<organism evidence="2">
    <name type="scientific">Siphoviridae sp. ctTgb17</name>
    <dbReference type="NCBI Taxonomy" id="2825521"/>
    <lineage>
        <taxon>Viruses</taxon>
        <taxon>Duplodnaviria</taxon>
        <taxon>Heunggongvirae</taxon>
        <taxon>Uroviricota</taxon>
        <taxon>Caudoviricetes</taxon>
    </lineage>
</organism>